<dbReference type="EMBL" id="CP014244">
    <property type="protein sequence ID" value="AMD20741.1"/>
    <property type="molecule type" value="Genomic_DNA"/>
</dbReference>
<dbReference type="OrthoDB" id="5398685at2759"/>
<keyword evidence="3" id="KW-1185">Reference proteome</keyword>
<dbReference type="RefSeq" id="XP_017987737.1">
    <property type="nucleotide sequence ID" value="XM_018131685.1"/>
</dbReference>
<accession>A0A0X8HRW7</accession>
<evidence type="ECO:0000256" key="1">
    <source>
        <dbReference type="SAM" id="Coils"/>
    </source>
</evidence>
<feature type="coiled-coil region" evidence="1">
    <location>
        <begin position="21"/>
        <end position="55"/>
    </location>
</feature>
<evidence type="ECO:0000313" key="2">
    <source>
        <dbReference type="EMBL" id="AMD20741.1"/>
    </source>
</evidence>
<name>A0A0X8HRW7_9SACH</name>
<reference evidence="2 3" key="1">
    <citation type="submission" date="2016-01" db="EMBL/GenBank/DDBJ databases">
        <title>Genome sequence of the yeast Holleya sinecauda.</title>
        <authorList>
            <person name="Dietrich F.S."/>
        </authorList>
    </citation>
    <scope>NUCLEOTIDE SEQUENCE [LARGE SCALE GENOMIC DNA]</scope>
    <source>
        <strain evidence="2 3">ATCC 58844</strain>
    </source>
</reference>
<dbReference type="AlphaFoldDB" id="A0A0X8HRW7"/>
<sequence>MTLESKNDNISAEFVETFAKLREGEITADRMEKLLDQLEDNINELLVVAEELKKDSNRNFDQI</sequence>
<protein>
    <submittedName>
        <fullName evidence="2">HDL003Wp</fullName>
    </submittedName>
</protein>
<organism evidence="2 3">
    <name type="scientific">Eremothecium sinecaudum</name>
    <dbReference type="NCBI Taxonomy" id="45286"/>
    <lineage>
        <taxon>Eukaryota</taxon>
        <taxon>Fungi</taxon>
        <taxon>Dikarya</taxon>
        <taxon>Ascomycota</taxon>
        <taxon>Saccharomycotina</taxon>
        <taxon>Saccharomycetes</taxon>
        <taxon>Saccharomycetales</taxon>
        <taxon>Saccharomycetaceae</taxon>
        <taxon>Eremothecium</taxon>
    </lineage>
</organism>
<evidence type="ECO:0000313" key="3">
    <source>
        <dbReference type="Proteomes" id="UP000243052"/>
    </source>
</evidence>
<dbReference type="Proteomes" id="UP000243052">
    <property type="component" value="Chromosome iv"/>
</dbReference>
<keyword evidence="1" id="KW-0175">Coiled coil</keyword>
<proteinExistence type="predicted"/>
<dbReference type="GeneID" id="28724001"/>
<gene>
    <name evidence="2" type="ORF">AW171_hschr42648</name>
</gene>